<evidence type="ECO:0000259" key="8">
    <source>
        <dbReference type="PROSITE" id="PS51192"/>
    </source>
</evidence>
<evidence type="ECO:0000259" key="10">
    <source>
        <dbReference type="PROSITE" id="PS51195"/>
    </source>
</evidence>
<dbReference type="GO" id="GO:0005829">
    <property type="term" value="C:cytosol"/>
    <property type="evidence" value="ECO:0007669"/>
    <property type="project" value="TreeGrafter"/>
</dbReference>
<feature type="domain" description="DEAD-box RNA helicase Q" evidence="10">
    <location>
        <begin position="111"/>
        <end position="139"/>
    </location>
</feature>
<evidence type="ECO:0000256" key="5">
    <source>
        <dbReference type="ARBA" id="ARBA00038437"/>
    </source>
</evidence>
<keyword evidence="3 11" id="KW-0347">Helicase</keyword>
<dbReference type="Pfam" id="PF00270">
    <property type="entry name" value="DEAD"/>
    <property type="match status" value="1"/>
</dbReference>
<feature type="domain" description="Helicase C-terminal" evidence="9">
    <location>
        <begin position="382"/>
        <end position="547"/>
    </location>
</feature>
<comment type="caution">
    <text evidence="11">The sequence shown here is derived from an EMBL/GenBank/DDBJ whole genome shotgun (WGS) entry which is preliminary data.</text>
</comment>
<evidence type="ECO:0000256" key="3">
    <source>
        <dbReference type="ARBA" id="ARBA00022806"/>
    </source>
</evidence>
<dbReference type="InterPro" id="IPR044742">
    <property type="entry name" value="DEAD/DEAH_RhlB"/>
</dbReference>
<evidence type="ECO:0000313" key="11">
    <source>
        <dbReference type="EMBL" id="CAG7617509.1"/>
    </source>
</evidence>
<comment type="similarity">
    <text evidence="5">Belongs to the DEAD box helicase family.</text>
</comment>
<dbReference type="InterPro" id="IPR014014">
    <property type="entry name" value="RNA_helicase_DEAD_Q_motif"/>
</dbReference>
<dbReference type="CDD" id="cd00268">
    <property type="entry name" value="DEADc"/>
    <property type="match status" value="1"/>
</dbReference>
<keyword evidence="2 11" id="KW-0378">Hydrolase</keyword>
<accession>A0A916K1I0</accession>
<dbReference type="CDD" id="cd18787">
    <property type="entry name" value="SF2_C_DEAD"/>
    <property type="match status" value="1"/>
</dbReference>
<proteinExistence type="inferred from homology"/>
<evidence type="ECO:0000256" key="4">
    <source>
        <dbReference type="ARBA" id="ARBA00022840"/>
    </source>
</evidence>
<dbReference type="PROSITE" id="PS51194">
    <property type="entry name" value="HELICASE_CTER"/>
    <property type="match status" value="1"/>
</dbReference>
<dbReference type="PANTHER" id="PTHR47959">
    <property type="entry name" value="ATP-DEPENDENT RNA HELICASE RHLE-RELATED"/>
    <property type="match status" value="1"/>
</dbReference>
<dbReference type="PANTHER" id="PTHR47959:SF13">
    <property type="entry name" value="ATP-DEPENDENT RNA HELICASE RHLE"/>
    <property type="match status" value="1"/>
</dbReference>
<protein>
    <submittedName>
        <fullName evidence="11">ATP-dependent RNA helicase RhlB</fullName>
        <ecNumber evidence="11">3.6.4.13</ecNumber>
    </submittedName>
</protein>
<feature type="region of interest" description="Disordered" evidence="7">
    <location>
        <begin position="1"/>
        <end position="102"/>
    </location>
</feature>
<feature type="domain" description="Helicase ATP-binding" evidence="8">
    <location>
        <begin position="142"/>
        <end position="350"/>
    </location>
</feature>
<dbReference type="EMBL" id="CAJVAP010000027">
    <property type="protein sequence ID" value="CAG7617509.1"/>
    <property type="molecule type" value="Genomic_DNA"/>
</dbReference>
<feature type="compositionally biased region" description="Basic and acidic residues" evidence="7">
    <location>
        <begin position="187"/>
        <end position="207"/>
    </location>
</feature>
<evidence type="ECO:0000313" key="12">
    <source>
        <dbReference type="Proteomes" id="UP000693892"/>
    </source>
</evidence>
<feature type="short sequence motif" description="Q motif" evidence="6">
    <location>
        <begin position="111"/>
        <end position="139"/>
    </location>
</feature>
<dbReference type="EC" id="3.6.4.13" evidence="11"/>
<evidence type="ECO:0000259" key="9">
    <source>
        <dbReference type="PROSITE" id="PS51194"/>
    </source>
</evidence>
<dbReference type="InterPro" id="IPR050079">
    <property type="entry name" value="DEAD_box_RNA_helicase"/>
</dbReference>
<gene>
    <name evidence="11" type="primary">rhlB_2</name>
    <name evidence="11" type="ORF">LEUCIP111803_02108</name>
</gene>
<dbReference type="Proteomes" id="UP000693892">
    <property type="component" value="Unassembled WGS sequence"/>
</dbReference>
<dbReference type="GO" id="GO:0005524">
    <property type="term" value="F:ATP binding"/>
    <property type="evidence" value="ECO:0007669"/>
    <property type="project" value="UniProtKB-KW"/>
</dbReference>
<keyword evidence="1" id="KW-0547">Nucleotide-binding</keyword>
<evidence type="ECO:0000256" key="2">
    <source>
        <dbReference type="ARBA" id="ARBA00022801"/>
    </source>
</evidence>
<dbReference type="PROSITE" id="PS51192">
    <property type="entry name" value="HELICASE_ATP_BIND_1"/>
    <property type="match status" value="1"/>
</dbReference>
<feature type="compositionally biased region" description="Basic and acidic residues" evidence="7">
    <location>
        <begin position="62"/>
        <end position="86"/>
    </location>
</feature>
<dbReference type="InterPro" id="IPR014001">
    <property type="entry name" value="Helicase_ATP-bd"/>
</dbReference>
<dbReference type="InterPro" id="IPR011545">
    <property type="entry name" value="DEAD/DEAH_box_helicase_dom"/>
</dbReference>
<evidence type="ECO:0000256" key="6">
    <source>
        <dbReference type="PROSITE-ProRule" id="PRU00552"/>
    </source>
</evidence>
<dbReference type="Pfam" id="PF00271">
    <property type="entry name" value="Helicase_C"/>
    <property type="match status" value="1"/>
</dbReference>
<organism evidence="11 12">
    <name type="scientific">Leucobacter soli</name>
    <dbReference type="NCBI Taxonomy" id="2812850"/>
    <lineage>
        <taxon>Bacteria</taxon>
        <taxon>Bacillati</taxon>
        <taxon>Actinomycetota</taxon>
        <taxon>Actinomycetes</taxon>
        <taxon>Micrococcales</taxon>
        <taxon>Microbacteriaceae</taxon>
        <taxon>Leucobacter</taxon>
    </lineage>
</organism>
<feature type="region of interest" description="Disordered" evidence="7">
    <location>
        <begin position="181"/>
        <end position="216"/>
    </location>
</feature>
<dbReference type="SMART" id="SM00490">
    <property type="entry name" value="HELICc"/>
    <property type="match status" value="1"/>
</dbReference>
<keyword evidence="12" id="KW-1185">Reference proteome</keyword>
<sequence length="547" mass="57776">MPPPGAPGQSQMAKRGGGYRAPGDYDPRRVKKGKGGTPGRPRRSEPGYAGNGDASGSRRRRSESDAAARRRTETERVAGPDPRGEAARPLADPPPAGLDATVTRPEDVAGTSFAELGLGGNIVRALAELGAVEPFAIQAVTIPDALAGHHVLGRGRTGSGKTIAFGAALVERLLRLKAEGAFPADPPRTEAKRGERRAGERRADRGEAGAARRGPRRPKALILAPTRELALQIDRTVQPLARSVGLFTGQFVGGQPFEPQLHALQRGVDIAIGTPGRIEDLAKRGHLGLGQVAVTVIDEADHLAEMGFVEAVQRILRQTRRGGQRLLFSATLDGRVQGLVDEFMPRPAIHEVIAGDGSAGAAGEPDLPEGVDHRVLIVLREHKDDALVQLARDGFHGRSRGRSAAALEGGGAGRTIVFCRTRAYAEHVAELLTGAGLRAVALHGDLSQARRERNLEKFAGGKADILVATDVAARGIHVDDVDLVLQADPPDDPKAYVHRAGRTGRVGKGGTVLTVIPRTRQKRTRELLAALGLEPSSFADFVPASGD</sequence>
<keyword evidence="4" id="KW-0067">ATP-binding</keyword>
<dbReference type="AlphaFoldDB" id="A0A916K1I0"/>
<dbReference type="PROSITE" id="PS51195">
    <property type="entry name" value="Q_MOTIF"/>
    <property type="match status" value="1"/>
</dbReference>
<evidence type="ECO:0000256" key="7">
    <source>
        <dbReference type="SAM" id="MobiDB-lite"/>
    </source>
</evidence>
<dbReference type="GO" id="GO:0003724">
    <property type="term" value="F:RNA helicase activity"/>
    <property type="evidence" value="ECO:0007669"/>
    <property type="project" value="UniProtKB-EC"/>
</dbReference>
<name>A0A916K1I0_9MICO</name>
<dbReference type="GO" id="GO:0016787">
    <property type="term" value="F:hydrolase activity"/>
    <property type="evidence" value="ECO:0007669"/>
    <property type="project" value="UniProtKB-KW"/>
</dbReference>
<dbReference type="GO" id="GO:0003676">
    <property type="term" value="F:nucleic acid binding"/>
    <property type="evidence" value="ECO:0007669"/>
    <property type="project" value="InterPro"/>
</dbReference>
<reference evidence="11" key="1">
    <citation type="submission" date="2021-06" db="EMBL/GenBank/DDBJ databases">
        <authorList>
            <person name="Criscuolo A."/>
        </authorList>
    </citation>
    <scope>NUCLEOTIDE SEQUENCE</scope>
    <source>
        <strain evidence="11">CIP111803</strain>
    </source>
</reference>
<evidence type="ECO:0000256" key="1">
    <source>
        <dbReference type="ARBA" id="ARBA00022741"/>
    </source>
</evidence>
<dbReference type="SMART" id="SM00487">
    <property type="entry name" value="DEXDc"/>
    <property type="match status" value="1"/>
</dbReference>
<dbReference type="InterPro" id="IPR001650">
    <property type="entry name" value="Helicase_C-like"/>
</dbReference>